<feature type="compositionally biased region" description="Polar residues" evidence="7">
    <location>
        <begin position="115"/>
        <end position="126"/>
    </location>
</feature>
<dbReference type="AlphaFoldDB" id="A0A3M6UHV4"/>
<organism evidence="9 10">
    <name type="scientific">Pocillopora damicornis</name>
    <name type="common">Cauliflower coral</name>
    <name type="synonym">Millepora damicornis</name>
    <dbReference type="NCBI Taxonomy" id="46731"/>
    <lineage>
        <taxon>Eukaryota</taxon>
        <taxon>Metazoa</taxon>
        <taxon>Cnidaria</taxon>
        <taxon>Anthozoa</taxon>
        <taxon>Hexacorallia</taxon>
        <taxon>Scleractinia</taxon>
        <taxon>Astrocoeniina</taxon>
        <taxon>Pocilloporidae</taxon>
        <taxon>Pocillopora</taxon>
    </lineage>
</organism>
<dbReference type="Pfam" id="PF03131">
    <property type="entry name" value="bZIP_Maf"/>
    <property type="match status" value="1"/>
</dbReference>
<keyword evidence="1" id="KW-0805">Transcription regulation</keyword>
<dbReference type="CDD" id="cd14698">
    <property type="entry name" value="bZIP_CNC"/>
    <property type="match status" value="1"/>
</dbReference>
<feature type="region of interest" description="Disordered" evidence="7">
    <location>
        <begin position="109"/>
        <end position="149"/>
    </location>
</feature>
<dbReference type="EMBL" id="RCHS01001485">
    <property type="protein sequence ID" value="RMX53253.1"/>
    <property type="molecule type" value="Genomic_DNA"/>
</dbReference>
<proteinExistence type="predicted"/>
<dbReference type="GO" id="GO:0000978">
    <property type="term" value="F:RNA polymerase II cis-regulatory region sequence-specific DNA binding"/>
    <property type="evidence" value="ECO:0007669"/>
    <property type="project" value="InterPro"/>
</dbReference>
<evidence type="ECO:0000313" key="9">
    <source>
        <dbReference type="EMBL" id="RMX53253.1"/>
    </source>
</evidence>
<comment type="caution">
    <text evidence="9">The sequence shown here is derived from an EMBL/GenBank/DDBJ whole genome shotgun (WGS) entry which is preliminary data.</text>
</comment>
<keyword evidence="4" id="KW-0804">Transcription</keyword>
<feature type="coiled-coil region" evidence="6">
    <location>
        <begin position="465"/>
        <end position="506"/>
    </location>
</feature>
<dbReference type="PANTHER" id="PTHR24411:SF55">
    <property type="entry name" value="SEGMENTATION PROTEIN CAP'N'COLLAR"/>
    <property type="match status" value="1"/>
</dbReference>
<reference evidence="9 10" key="1">
    <citation type="journal article" date="2018" name="Sci. Rep.">
        <title>Comparative analysis of the Pocillopora damicornis genome highlights role of immune system in coral evolution.</title>
        <authorList>
            <person name="Cunning R."/>
            <person name="Bay R.A."/>
            <person name="Gillette P."/>
            <person name="Baker A.C."/>
            <person name="Traylor-Knowles N."/>
        </authorList>
    </citation>
    <scope>NUCLEOTIDE SEQUENCE [LARGE SCALE GENOMIC DNA]</scope>
    <source>
        <strain evidence="9">RSMAS</strain>
        <tissue evidence="9">Whole animal</tissue>
    </source>
</reference>
<dbReference type="Gene3D" id="1.10.880.10">
    <property type="entry name" value="Transcription factor, Skn-1-like, DNA-binding domain"/>
    <property type="match status" value="1"/>
</dbReference>
<dbReference type="SMART" id="SM00338">
    <property type="entry name" value="BRLZ"/>
    <property type="match status" value="1"/>
</dbReference>
<keyword evidence="5" id="KW-0539">Nucleus</keyword>
<evidence type="ECO:0000256" key="2">
    <source>
        <dbReference type="ARBA" id="ARBA00023125"/>
    </source>
</evidence>
<evidence type="ECO:0000256" key="3">
    <source>
        <dbReference type="ARBA" id="ARBA00023159"/>
    </source>
</evidence>
<dbReference type="InterPro" id="IPR046347">
    <property type="entry name" value="bZIP_sf"/>
</dbReference>
<accession>A0A3M6UHV4</accession>
<evidence type="ECO:0000256" key="4">
    <source>
        <dbReference type="ARBA" id="ARBA00023163"/>
    </source>
</evidence>
<dbReference type="InterPro" id="IPR047167">
    <property type="entry name" value="NFE2-like"/>
</dbReference>
<evidence type="ECO:0000256" key="1">
    <source>
        <dbReference type="ARBA" id="ARBA00023015"/>
    </source>
</evidence>
<protein>
    <recommendedName>
        <fullName evidence="8">BZIP domain-containing protein</fullName>
    </recommendedName>
</protein>
<name>A0A3M6UHV4_POCDA</name>
<keyword evidence="3" id="KW-0010">Activator</keyword>
<dbReference type="GO" id="GO:0005634">
    <property type="term" value="C:nucleus"/>
    <property type="evidence" value="ECO:0007669"/>
    <property type="project" value="TreeGrafter"/>
</dbReference>
<dbReference type="GO" id="GO:0000981">
    <property type="term" value="F:DNA-binding transcription factor activity, RNA polymerase II-specific"/>
    <property type="evidence" value="ECO:0007669"/>
    <property type="project" value="TreeGrafter"/>
</dbReference>
<sequence>MAVGKKYLDGTTFVQLAMALSLMRPELQGFVGQNTTPPMPVNMGYPQNLTGVVPYNHVPSTTNFNFNLAPKESNVQHPLNEFLDWHTSGNNQFDTDAVAMLFNGETHTAPRETRASFSTELESGYSSDGGRSPSAISSVGGSPQHEASYTNTQAPEADYFGAAGFTPTEEDLLKSIDFQLEDYIDLDAIYEEPPQKKAAFLPEELPYPKIKTEPLPSPDDSYRKFPNSPQEFHSPSDPNRKNPFEETFNFEEQFFNADPFSIDFAPTEEELQEVGPNTDPVFDLDSFAVNLDDLPLDIFDPKPTGQQAIENKHDSLLPLGQEPVPIFSEATATRNDSGFPSTESLLPQATRDWQSHSFPLLPGANIKQEKPEIVRVPSVPVSTSTRFTPSTAPKDFNGARPAIAAAGASHFPASEDEIVDMSINEFGSFLETLSEPEAQKARDIRRRGKNKVAARLCRKRKIDVVSDIEDDIQSMRKKKEEIIKQRQKLLAENAYYKKKVDELQDHLFQSLRDESGRPLSSKEYTIFQGANGSIYVGKNIDKCWKSHLREFQISNALQHLILATRVPSTHTHLSQES</sequence>
<keyword evidence="2" id="KW-0238">DNA-binding</keyword>
<dbReference type="SUPFAM" id="SSF47454">
    <property type="entry name" value="A DNA-binding domain in eukaryotic transcription factors"/>
    <property type="match status" value="1"/>
</dbReference>
<gene>
    <name evidence="9" type="ORF">pdam_00020611</name>
</gene>
<dbReference type="InterPro" id="IPR008917">
    <property type="entry name" value="TF_DNA-bd_sf"/>
</dbReference>
<feature type="compositionally biased region" description="Polar residues" evidence="7">
    <location>
        <begin position="134"/>
        <end position="149"/>
    </location>
</feature>
<dbReference type="PROSITE" id="PS50217">
    <property type="entry name" value="BZIP"/>
    <property type="match status" value="1"/>
</dbReference>
<evidence type="ECO:0000256" key="7">
    <source>
        <dbReference type="SAM" id="MobiDB-lite"/>
    </source>
</evidence>
<evidence type="ECO:0000313" key="10">
    <source>
        <dbReference type="Proteomes" id="UP000275408"/>
    </source>
</evidence>
<feature type="region of interest" description="Disordered" evidence="7">
    <location>
        <begin position="201"/>
        <end position="244"/>
    </location>
</feature>
<dbReference type="STRING" id="46731.A0A3M6UHV4"/>
<feature type="compositionally biased region" description="Polar residues" evidence="7">
    <location>
        <begin position="227"/>
        <end position="237"/>
    </location>
</feature>
<dbReference type="PANTHER" id="PTHR24411">
    <property type="entry name" value="NUCLEAR FACTOR ERYTHROID 2-RELATED FACTOR"/>
    <property type="match status" value="1"/>
</dbReference>
<evidence type="ECO:0000259" key="8">
    <source>
        <dbReference type="PROSITE" id="PS50217"/>
    </source>
</evidence>
<keyword evidence="6" id="KW-0175">Coiled coil</keyword>
<dbReference type="InterPro" id="IPR004827">
    <property type="entry name" value="bZIP"/>
</dbReference>
<evidence type="ECO:0000256" key="6">
    <source>
        <dbReference type="SAM" id="Coils"/>
    </source>
</evidence>
<dbReference type="Proteomes" id="UP000275408">
    <property type="component" value="Unassembled WGS sequence"/>
</dbReference>
<keyword evidence="10" id="KW-1185">Reference proteome</keyword>
<dbReference type="SUPFAM" id="SSF57959">
    <property type="entry name" value="Leucine zipper domain"/>
    <property type="match status" value="1"/>
</dbReference>
<dbReference type="InterPro" id="IPR004826">
    <property type="entry name" value="bZIP_Maf"/>
</dbReference>
<dbReference type="OrthoDB" id="7458135at2759"/>
<evidence type="ECO:0000256" key="5">
    <source>
        <dbReference type="ARBA" id="ARBA00023242"/>
    </source>
</evidence>
<feature type="domain" description="BZIP" evidence="8">
    <location>
        <begin position="440"/>
        <end position="503"/>
    </location>
</feature>